<feature type="chain" id="PRO_5008627173" description="Ricin B lectin domain-containing protein" evidence="1">
    <location>
        <begin position="17"/>
        <end position="317"/>
    </location>
</feature>
<evidence type="ECO:0000256" key="1">
    <source>
        <dbReference type="SAM" id="SignalP"/>
    </source>
</evidence>
<dbReference type="SMART" id="SM00458">
    <property type="entry name" value="RICIN"/>
    <property type="match status" value="2"/>
</dbReference>
<reference evidence="4" key="2">
    <citation type="submission" date="2013-12" db="EMBL/GenBank/DDBJ databases">
        <title>Evolution of pathogenesis and genome organization in the Tremellales.</title>
        <authorList>
            <person name="Cuomo C."/>
            <person name="Litvintseva A."/>
            <person name="Heitman J."/>
            <person name="Chen Y."/>
            <person name="Sun S."/>
            <person name="Springer D."/>
            <person name="Dromer F."/>
            <person name="Young S."/>
            <person name="Zeng Q."/>
            <person name="Chapman S."/>
            <person name="Gujja S."/>
            <person name="Saif S."/>
            <person name="Birren B."/>
        </authorList>
    </citation>
    <scope>NUCLEOTIDE SEQUENCE [LARGE SCALE GENOMIC DNA]</scope>
    <source>
        <strain evidence="4">BCC8398</strain>
    </source>
</reference>
<dbReference type="Gene3D" id="2.80.10.50">
    <property type="match status" value="2"/>
</dbReference>
<dbReference type="InterPro" id="IPR035992">
    <property type="entry name" value="Ricin_B-like_lectins"/>
</dbReference>
<reference evidence="3 4" key="1">
    <citation type="submission" date="2013-07" db="EMBL/GenBank/DDBJ databases">
        <title>The Genome Sequence of Cryptococcus heveanensis BCC8398.</title>
        <authorList>
            <consortium name="The Broad Institute Genome Sequencing Platform"/>
            <person name="Cuomo C."/>
            <person name="Litvintseva A."/>
            <person name="Chen Y."/>
            <person name="Heitman J."/>
            <person name="Sun S."/>
            <person name="Springer D."/>
            <person name="Dromer F."/>
            <person name="Young S.K."/>
            <person name="Zeng Q."/>
            <person name="Gargeya S."/>
            <person name="Fitzgerald M."/>
            <person name="Abouelleil A."/>
            <person name="Alvarado L."/>
            <person name="Berlin A.M."/>
            <person name="Chapman S.B."/>
            <person name="Dewar J."/>
            <person name="Goldberg J."/>
            <person name="Griggs A."/>
            <person name="Gujja S."/>
            <person name="Hansen M."/>
            <person name="Howarth C."/>
            <person name="Imamovic A."/>
            <person name="Larimer J."/>
            <person name="McCowan C."/>
            <person name="Murphy C."/>
            <person name="Pearson M."/>
            <person name="Priest M."/>
            <person name="Roberts A."/>
            <person name="Saif S."/>
            <person name="Shea T."/>
            <person name="Sykes S."/>
            <person name="Wortman J."/>
            <person name="Nusbaum C."/>
            <person name="Birren B."/>
        </authorList>
    </citation>
    <scope>NUCLEOTIDE SEQUENCE [LARGE SCALE GENOMIC DNA]</scope>
    <source>
        <strain evidence="3 4">BCC8398</strain>
    </source>
</reference>
<name>A0A1B9GMT4_9TREE</name>
<keyword evidence="4" id="KW-1185">Reference proteome</keyword>
<protein>
    <recommendedName>
        <fullName evidence="2">Ricin B lectin domain-containing protein</fullName>
    </recommendedName>
</protein>
<feature type="domain" description="Ricin B lectin" evidence="2">
    <location>
        <begin position="22"/>
        <end position="147"/>
    </location>
</feature>
<dbReference type="AlphaFoldDB" id="A0A1B9GMT4"/>
<organism evidence="3 4">
    <name type="scientific">Kwoniella heveanensis BCC8398</name>
    <dbReference type="NCBI Taxonomy" id="1296120"/>
    <lineage>
        <taxon>Eukaryota</taxon>
        <taxon>Fungi</taxon>
        <taxon>Dikarya</taxon>
        <taxon>Basidiomycota</taxon>
        <taxon>Agaricomycotina</taxon>
        <taxon>Tremellomycetes</taxon>
        <taxon>Tremellales</taxon>
        <taxon>Cryptococcaceae</taxon>
        <taxon>Kwoniella</taxon>
    </lineage>
</organism>
<accession>A0A1B9GMT4</accession>
<dbReference type="Proteomes" id="UP000092666">
    <property type="component" value="Unassembled WGS sequence"/>
</dbReference>
<dbReference type="Pfam" id="PF00652">
    <property type="entry name" value="Ricin_B_lectin"/>
    <property type="match status" value="2"/>
</dbReference>
<evidence type="ECO:0000313" key="4">
    <source>
        <dbReference type="Proteomes" id="UP000092666"/>
    </source>
</evidence>
<keyword evidence="1" id="KW-0732">Signal</keyword>
<dbReference type="EMBL" id="KI669509">
    <property type="protein sequence ID" value="OCF32352.1"/>
    <property type="molecule type" value="Genomic_DNA"/>
</dbReference>
<gene>
    <name evidence="3" type="ORF">I316_06020</name>
</gene>
<dbReference type="OrthoDB" id="6770063at2759"/>
<sequence>MKYFAAFLPILALASAQPIAKRHQGVKIQSTANGRCLSPKAPDTESSLVVAIDCDGAQAWDINPGSGSVILSGTDLALDAGSGNEDNEDLTVQKSTPGAFQQTWYLTDNGRIAITNGVQCLDQGNDTEGTQTYRCYPGNTNQEWHILKADGSVAASASNNEQQGAVTGVTLGVENVYKWLTSSSVAEGAGLTLGHTLYEDSYPDLVASQRWSVNQGGTGQIKLSKDESLCVDAGYSPADGSDVTLSKCADGKSNQTWDFTTDKLQLSGTTWCITGVDNSSKDPESGKTAVGDHKAVLKQCEDGNENQNFRVNREQES</sequence>
<dbReference type="CDD" id="cd00161">
    <property type="entry name" value="beta-trefoil_Ricin-like"/>
    <property type="match status" value="1"/>
</dbReference>
<feature type="signal peptide" evidence="1">
    <location>
        <begin position="1"/>
        <end position="16"/>
    </location>
</feature>
<evidence type="ECO:0000259" key="2">
    <source>
        <dbReference type="SMART" id="SM00458"/>
    </source>
</evidence>
<dbReference type="PROSITE" id="PS50231">
    <property type="entry name" value="RICIN_B_LECTIN"/>
    <property type="match status" value="2"/>
</dbReference>
<dbReference type="InterPro" id="IPR000772">
    <property type="entry name" value="Ricin_B_lectin"/>
</dbReference>
<feature type="domain" description="Ricin B lectin" evidence="2">
    <location>
        <begin position="176"/>
        <end position="312"/>
    </location>
</feature>
<proteinExistence type="predicted"/>
<evidence type="ECO:0000313" key="3">
    <source>
        <dbReference type="EMBL" id="OCF32352.1"/>
    </source>
</evidence>
<dbReference type="SUPFAM" id="SSF50370">
    <property type="entry name" value="Ricin B-like lectins"/>
    <property type="match status" value="2"/>
</dbReference>